<dbReference type="Proteomes" id="UP001144036">
    <property type="component" value="Unassembled WGS sequence"/>
</dbReference>
<keyword evidence="2" id="KW-1185">Reference proteome</keyword>
<organism evidence="1 2">
    <name type="scientific">Nonomuraea corallina</name>
    <dbReference type="NCBI Taxonomy" id="2989783"/>
    <lineage>
        <taxon>Bacteria</taxon>
        <taxon>Bacillati</taxon>
        <taxon>Actinomycetota</taxon>
        <taxon>Actinomycetes</taxon>
        <taxon>Streptosporangiales</taxon>
        <taxon>Streptosporangiaceae</taxon>
        <taxon>Nonomuraea</taxon>
    </lineage>
</organism>
<dbReference type="EMBL" id="JAPNNL010000283">
    <property type="protein sequence ID" value="MDA0638758.1"/>
    <property type="molecule type" value="Genomic_DNA"/>
</dbReference>
<proteinExistence type="predicted"/>
<comment type="caution">
    <text evidence="1">The sequence shown here is derived from an EMBL/GenBank/DDBJ whole genome shotgun (WGS) entry which is preliminary data.</text>
</comment>
<protein>
    <recommendedName>
        <fullName evidence="3">Cupin</fullName>
    </recommendedName>
</protein>
<name>A0ABT4SNC7_9ACTN</name>
<evidence type="ECO:0008006" key="3">
    <source>
        <dbReference type="Google" id="ProtNLM"/>
    </source>
</evidence>
<dbReference type="RefSeq" id="WP_270159708.1">
    <property type="nucleotide sequence ID" value="NZ_JAPNNL010000283.1"/>
</dbReference>
<evidence type="ECO:0000313" key="2">
    <source>
        <dbReference type="Proteomes" id="UP001144036"/>
    </source>
</evidence>
<accession>A0ABT4SNC7</accession>
<gene>
    <name evidence="1" type="ORF">OUY22_35565</name>
</gene>
<reference evidence="1" key="1">
    <citation type="submission" date="2022-11" db="EMBL/GenBank/DDBJ databases">
        <title>Nonomuraea corallina sp. nov., a new species of the genus Nonomuraea isolated from sea side sediment in Thai sea.</title>
        <authorList>
            <person name="Ngamcharungchit C."/>
            <person name="Matsumoto A."/>
            <person name="Suriyachadkun C."/>
            <person name="Panbangred W."/>
            <person name="Inahashi Y."/>
            <person name="Intra B."/>
        </authorList>
    </citation>
    <scope>NUCLEOTIDE SEQUENCE</scope>
    <source>
        <strain evidence="1">MCN248</strain>
    </source>
</reference>
<sequence>MSYQGVYDELTRGRARAWALAAISGGARGLRGLRGVRHPLGFVCLPLERDGGEGVCIHLWSDSLAPARSTTSQIHCHSWDLVSHILYGQVRNVHAVVTDAGRDATHRVFEAVSGPGGDRISPTPRTVRHETGLVEVFGPGDTYTLPSGSFHSSVVPEGGEAATIALGRGRPGSRDLSLGPLGTGGHHVPRQTLDTEETALAVRLIAAHLS</sequence>
<evidence type="ECO:0000313" key="1">
    <source>
        <dbReference type="EMBL" id="MDA0638758.1"/>
    </source>
</evidence>